<feature type="transmembrane region" description="Helical" evidence="2">
    <location>
        <begin position="32"/>
        <end position="53"/>
    </location>
</feature>
<proteinExistence type="predicted"/>
<protein>
    <recommendedName>
        <fullName evidence="5">ATP synthase F0 subunit 8</fullName>
    </recommendedName>
</protein>
<comment type="caution">
    <text evidence="3">The sequence shown here is derived from an EMBL/GenBank/DDBJ whole genome shotgun (WGS) entry which is preliminary data.</text>
</comment>
<keyword evidence="4" id="KW-1185">Reference proteome</keyword>
<accession>A0AAV4V3Z9</accession>
<feature type="region of interest" description="Disordered" evidence="1">
    <location>
        <begin position="67"/>
        <end position="92"/>
    </location>
</feature>
<dbReference type="EMBL" id="BPLR01013944">
    <property type="protein sequence ID" value="GIY64960.1"/>
    <property type="molecule type" value="Genomic_DNA"/>
</dbReference>
<evidence type="ECO:0008006" key="5">
    <source>
        <dbReference type="Google" id="ProtNLM"/>
    </source>
</evidence>
<sequence length="92" mass="10179">MADNSTMVPVTFAPVNSSTVPSTEDWTGVDPGFVFVLSLLVLTFACSCYFCCFERHLGPWIRRMFGRNRRGSTNRGATPEPRRVGADIPLPP</sequence>
<evidence type="ECO:0000313" key="3">
    <source>
        <dbReference type="EMBL" id="GIY64960.1"/>
    </source>
</evidence>
<evidence type="ECO:0000313" key="4">
    <source>
        <dbReference type="Proteomes" id="UP001054945"/>
    </source>
</evidence>
<name>A0AAV4V3Z9_CAEEX</name>
<keyword evidence="2" id="KW-0472">Membrane</keyword>
<evidence type="ECO:0000256" key="2">
    <source>
        <dbReference type="SAM" id="Phobius"/>
    </source>
</evidence>
<dbReference type="Proteomes" id="UP001054945">
    <property type="component" value="Unassembled WGS sequence"/>
</dbReference>
<gene>
    <name evidence="3" type="ORF">CEXT_738851</name>
</gene>
<dbReference type="AlphaFoldDB" id="A0AAV4V3Z9"/>
<evidence type="ECO:0000256" key="1">
    <source>
        <dbReference type="SAM" id="MobiDB-lite"/>
    </source>
</evidence>
<keyword evidence="2" id="KW-0812">Transmembrane</keyword>
<reference evidence="3 4" key="1">
    <citation type="submission" date="2021-06" db="EMBL/GenBank/DDBJ databases">
        <title>Caerostris extrusa draft genome.</title>
        <authorList>
            <person name="Kono N."/>
            <person name="Arakawa K."/>
        </authorList>
    </citation>
    <scope>NUCLEOTIDE SEQUENCE [LARGE SCALE GENOMIC DNA]</scope>
</reference>
<organism evidence="3 4">
    <name type="scientific">Caerostris extrusa</name>
    <name type="common">Bark spider</name>
    <name type="synonym">Caerostris bankana</name>
    <dbReference type="NCBI Taxonomy" id="172846"/>
    <lineage>
        <taxon>Eukaryota</taxon>
        <taxon>Metazoa</taxon>
        <taxon>Ecdysozoa</taxon>
        <taxon>Arthropoda</taxon>
        <taxon>Chelicerata</taxon>
        <taxon>Arachnida</taxon>
        <taxon>Araneae</taxon>
        <taxon>Araneomorphae</taxon>
        <taxon>Entelegynae</taxon>
        <taxon>Araneoidea</taxon>
        <taxon>Araneidae</taxon>
        <taxon>Caerostris</taxon>
    </lineage>
</organism>
<keyword evidence="2" id="KW-1133">Transmembrane helix</keyword>